<dbReference type="Proteomes" id="UP000237000">
    <property type="component" value="Unassembled WGS sequence"/>
</dbReference>
<dbReference type="EMBL" id="JXTC01000050">
    <property type="protein sequence ID" value="PON94639.1"/>
    <property type="molecule type" value="Genomic_DNA"/>
</dbReference>
<dbReference type="AlphaFoldDB" id="A0A2P5FA21"/>
<keyword evidence="2 5" id="KW-0479">Metal-binding</keyword>
<protein>
    <submittedName>
        <fullName evidence="6">Carotenoid oxygenase</fullName>
    </submittedName>
</protein>
<keyword evidence="3" id="KW-0223">Dioxygenase</keyword>
<proteinExistence type="inferred from homology"/>
<evidence type="ECO:0000256" key="2">
    <source>
        <dbReference type="ARBA" id="ARBA00022723"/>
    </source>
</evidence>
<feature type="binding site" evidence="5">
    <location>
        <position position="588"/>
    </location>
    <ligand>
        <name>Fe cation</name>
        <dbReference type="ChEBI" id="CHEBI:24875"/>
        <note>catalytic</note>
    </ligand>
</feature>
<comment type="cofactor">
    <cofactor evidence="5">
        <name>Fe(2+)</name>
        <dbReference type="ChEBI" id="CHEBI:29033"/>
    </cofactor>
    <text evidence="5">Binds 1 Fe(2+) ion per subunit.</text>
</comment>
<keyword evidence="4 5" id="KW-0408">Iron</keyword>
<dbReference type="STRING" id="63057.A0A2P5FA21"/>
<dbReference type="GO" id="GO:0016121">
    <property type="term" value="P:carotene catabolic process"/>
    <property type="evidence" value="ECO:0007669"/>
    <property type="project" value="TreeGrafter"/>
</dbReference>
<reference evidence="7" key="1">
    <citation type="submission" date="2016-06" db="EMBL/GenBank/DDBJ databases">
        <title>Parallel loss of symbiosis genes in relatives of nitrogen-fixing non-legume Parasponia.</title>
        <authorList>
            <person name="Van Velzen R."/>
            <person name="Holmer R."/>
            <person name="Bu F."/>
            <person name="Rutten L."/>
            <person name="Van Zeijl A."/>
            <person name="Liu W."/>
            <person name="Santuari L."/>
            <person name="Cao Q."/>
            <person name="Sharma T."/>
            <person name="Shen D."/>
            <person name="Roswanjaya Y."/>
            <person name="Wardhani T."/>
            <person name="Kalhor M.S."/>
            <person name="Jansen J."/>
            <person name="Van den Hoogen J."/>
            <person name="Gungor B."/>
            <person name="Hartog M."/>
            <person name="Hontelez J."/>
            <person name="Verver J."/>
            <person name="Yang W.-C."/>
            <person name="Schijlen E."/>
            <person name="Repin R."/>
            <person name="Schilthuizen M."/>
            <person name="Schranz E."/>
            <person name="Heidstra R."/>
            <person name="Miyata K."/>
            <person name="Fedorova E."/>
            <person name="Kohlen W."/>
            <person name="Bisseling T."/>
            <person name="Smit S."/>
            <person name="Geurts R."/>
        </authorList>
    </citation>
    <scope>NUCLEOTIDE SEQUENCE [LARGE SCALE GENOMIC DNA]</scope>
    <source>
        <strain evidence="7">cv. RG33-2</strain>
    </source>
</reference>
<dbReference type="GO" id="GO:0009570">
    <property type="term" value="C:chloroplast stroma"/>
    <property type="evidence" value="ECO:0007669"/>
    <property type="project" value="TreeGrafter"/>
</dbReference>
<keyword evidence="3" id="KW-0560">Oxidoreductase</keyword>
<sequence length="596" mass="66820">MASSYMGFQVSCSVQERPSIPDNNAHLKTVLSSVVKPVFGALMQKVEMLDIRIEHVSKSMKNTSIKMLDAFVDSVFEIVDQPLSPTQKNFAPVDELGAPVVITSIEGNIPDNFPEGVYVRNGPNPLFGGLKSTRSVFGKSNHIWIEGEGMLHALNFISKLDIHDSKNWCVSYNNRHVETETFKLEKLRNRLSFLPTIGGDSSAVLCAYLLNLLRFGKVNKYISNTNVFMHSGKLYSIAENHMPQEIDISTLETLGNWDLSPVWNRPFTSHPKRASGTGELVIIGIDPIRPYVEIGVISADGHKLVHRADLKLGRCPLLHDFGITQRYNLIMDFPLTIDIMRLVRGGPLIKYNKEAYARIGVMPRYGDADSISWFEVEPNCTWHIINCFEDGDEVIVWGCRASDSVIDSPSTQNLDGSARNANSYYDRPYEWRLNMRTGQVNERSLTADTEFSMDCPAINENFIGLKNNFGYTQVVDPKSNISSGDVPKYFGLAKLHFDELDIACSSINGDSEEVMKIEYHMFDKNTFCTGATFVPAKGALEEDDGWIITFVHKEDTNISQVLVIDAKKFSSEPVAKITLPYRVPYGFHGTFVPRSI</sequence>
<keyword evidence="7" id="KW-1185">Reference proteome</keyword>
<evidence type="ECO:0000256" key="5">
    <source>
        <dbReference type="PIRSR" id="PIRSR604294-1"/>
    </source>
</evidence>
<evidence type="ECO:0000313" key="6">
    <source>
        <dbReference type="EMBL" id="PON94639.1"/>
    </source>
</evidence>
<comment type="caution">
    <text evidence="6">The sequence shown here is derived from an EMBL/GenBank/DDBJ whole genome shotgun (WGS) entry which is preliminary data.</text>
</comment>
<feature type="binding site" evidence="5">
    <location>
        <position position="270"/>
    </location>
    <ligand>
        <name>Fe cation</name>
        <dbReference type="ChEBI" id="CHEBI:24875"/>
        <note>catalytic</note>
    </ligand>
</feature>
<dbReference type="GO" id="GO:0046872">
    <property type="term" value="F:metal ion binding"/>
    <property type="evidence" value="ECO:0007669"/>
    <property type="project" value="UniProtKB-KW"/>
</dbReference>
<name>A0A2P5FA21_TREOI</name>
<dbReference type="InterPro" id="IPR004294">
    <property type="entry name" value="Carotenoid_Oase"/>
</dbReference>
<feature type="binding site" evidence="5">
    <location>
        <position position="383"/>
    </location>
    <ligand>
        <name>Fe cation</name>
        <dbReference type="ChEBI" id="CHEBI:24875"/>
        <note>catalytic</note>
    </ligand>
</feature>
<dbReference type="PANTHER" id="PTHR10543:SF142">
    <property type="entry name" value="OS06G0162550 PROTEIN"/>
    <property type="match status" value="1"/>
</dbReference>
<dbReference type="OrthoDB" id="1069523at2759"/>
<comment type="similarity">
    <text evidence="1">Belongs to the carotenoid oxygenase family.</text>
</comment>
<dbReference type="PANTHER" id="PTHR10543">
    <property type="entry name" value="BETA-CAROTENE DIOXYGENASE"/>
    <property type="match status" value="1"/>
</dbReference>
<evidence type="ECO:0000313" key="7">
    <source>
        <dbReference type="Proteomes" id="UP000237000"/>
    </source>
</evidence>
<gene>
    <name evidence="6" type="ORF">TorRG33x02_096740</name>
</gene>
<evidence type="ECO:0000256" key="1">
    <source>
        <dbReference type="ARBA" id="ARBA00006787"/>
    </source>
</evidence>
<accession>A0A2P5FA21</accession>
<dbReference type="Pfam" id="PF03055">
    <property type="entry name" value="RPE65"/>
    <property type="match status" value="1"/>
</dbReference>
<evidence type="ECO:0000256" key="4">
    <source>
        <dbReference type="ARBA" id="ARBA00023004"/>
    </source>
</evidence>
<organism evidence="6 7">
    <name type="scientific">Trema orientale</name>
    <name type="common">Charcoal tree</name>
    <name type="synonym">Celtis orientalis</name>
    <dbReference type="NCBI Taxonomy" id="63057"/>
    <lineage>
        <taxon>Eukaryota</taxon>
        <taxon>Viridiplantae</taxon>
        <taxon>Streptophyta</taxon>
        <taxon>Embryophyta</taxon>
        <taxon>Tracheophyta</taxon>
        <taxon>Spermatophyta</taxon>
        <taxon>Magnoliopsida</taxon>
        <taxon>eudicotyledons</taxon>
        <taxon>Gunneridae</taxon>
        <taxon>Pentapetalae</taxon>
        <taxon>rosids</taxon>
        <taxon>fabids</taxon>
        <taxon>Rosales</taxon>
        <taxon>Cannabaceae</taxon>
        <taxon>Trema</taxon>
    </lineage>
</organism>
<evidence type="ECO:0000256" key="3">
    <source>
        <dbReference type="ARBA" id="ARBA00022964"/>
    </source>
</evidence>
<dbReference type="InParanoid" id="A0A2P5FA21"/>
<feature type="binding site" evidence="5">
    <location>
        <position position="319"/>
    </location>
    <ligand>
        <name>Fe cation</name>
        <dbReference type="ChEBI" id="CHEBI:24875"/>
        <note>catalytic</note>
    </ligand>
</feature>
<dbReference type="GO" id="GO:0010436">
    <property type="term" value="F:carotenoid dioxygenase activity"/>
    <property type="evidence" value="ECO:0007669"/>
    <property type="project" value="TreeGrafter"/>
</dbReference>